<comment type="similarity">
    <text evidence="1">Belongs to the GAMAD family.</text>
</comment>
<dbReference type="InterPro" id="IPR004942">
    <property type="entry name" value="Roadblock/LAMTOR2_dom"/>
</dbReference>
<dbReference type="Gene3D" id="3.30.450.30">
    <property type="entry name" value="Dynein light chain 2a, cytoplasmic"/>
    <property type="match status" value="1"/>
</dbReference>
<dbReference type="PANTHER" id="PTHR10779">
    <property type="entry name" value="DYNEIN LIGHT CHAIN ROADBLOCK"/>
    <property type="match status" value="1"/>
</dbReference>
<protein>
    <recommendedName>
        <fullName evidence="2">Roadblock/LAMTOR2 domain-containing protein</fullName>
    </recommendedName>
</protein>
<dbReference type="Pfam" id="PF03259">
    <property type="entry name" value="Robl_LC7"/>
    <property type="match status" value="1"/>
</dbReference>
<evidence type="ECO:0000259" key="2">
    <source>
        <dbReference type="SMART" id="SM00960"/>
    </source>
</evidence>
<dbReference type="SUPFAM" id="SSF103196">
    <property type="entry name" value="Roadblock/LC7 domain"/>
    <property type="match status" value="1"/>
</dbReference>
<sequence length="112" mass="12818">MLSFKRDQNKRTRTYVEEAFRLIQEKPDVADTMILNSQGNPIKTSMEPNLSIQYAGLFEILRDKVTIGIQKIHPGDELLMLRVRTTSNEIIMVPDGKITALVIQKAQDRFNA</sequence>
<dbReference type="VEuPathDB" id="VectorBase:GMOY000685"/>
<keyword evidence="4" id="KW-1185">Reference proteome</keyword>
<evidence type="ECO:0000256" key="1">
    <source>
        <dbReference type="ARBA" id="ARBA00007191"/>
    </source>
</evidence>
<dbReference type="EnsemblMetazoa" id="GMOY000685-RA">
    <property type="protein sequence ID" value="GMOY000685-PA"/>
    <property type="gene ID" value="GMOY000685"/>
</dbReference>
<evidence type="ECO:0000313" key="4">
    <source>
        <dbReference type="Proteomes" id="UP000092444"/>
    </source>
</evidence>
<dbReference type="EMBL" id="CCAG010012974">
    <property type="status" value="NOT_ANNOTATED_CDS"/>
    <property type="molecule type" value="Genomic_DNA"/>
</dbReference>
<reference evidence="3" key="1">
    <citation type="submission" date="2020-05" db="UniProtKB">
        <authorList>
            <consortium name="EnsemblMetazoa"/>
        </authorList>
    </citation>
    <scope>IDENTIFICATION</scope>
    <source>
        <strain evidence="3">Yale</strain>
    </source>
</reference>
<proteinExistence type="inferred from homology"/>
<organism evidence="3 4">
    <name type="scientific">Glossina morsitans morsitans</name>
    <name type="common">Savannah tsetse fly</name>
    <dbReference type="NCBI Taxonomy" id="37546"/>
    <lineage>
        <taxon>Eukaryota</taxon>
        <taxon>Metazoa</taxon>
        <taxon>Ecdysozoa</taxon>
        <taxon>Arthropoda</taxon>
        <taxon>Hexapoda</taxon>
        <taxon>Insecta</taxon>
        <taxon>Pterygota</taxon>
        <taxon>Neoptera</taxon>
        <taxon>Endopterygota</taxon>
        <taxon>Diptera</taxon>
        <taxon>Brachycera</taxon>
        <taxon>Muscomorpha</taxon>
        <taxon>Hippoboscoidea</taxon>
        <taxon>Glossinidae</taxon>
        <taxon>Glossina</taxon>
    </lineage>
</organism>
<name>A0A1B0FAY2_GLOMM</name>
<dbReference type="AlphaFoldDB" id="A0A1B0FAY2"/>
<dbReference type="PhylomeDB" id="A0A1B0FAY2"/>
<accession>A0A1B0FAY2</accession>
<dbReference type="Proteomes" id="UP000092444">
    <property type="component" value="Unassembled WGS sequence"/>
</dbReference>
<dbReference type="SMART" id="SM00960">
    <property type="entry name" value="Robl_LC7"/>
    <property type="match status" value="1"/>
</dbReference>
<evidence type="ECO:0000313" key="3">
    <source>
        <dbReference type="EnsemblMetazoa" id="GMOY000685-PA"/>
    </source>
</evidence>
<feature type="domain" description="Roadblock/LAMTOR2" evidence="2">
    <location>
        <begin position="16"/>
        <end position="104"/>
    </location>
</feature>
<dbReference type="STRING" id="37546.A0A1B0FAY2"/>